<dbReference type="EMBL" id="CP042435">
    <property type="protein sequence ID" value="QEC67587.1"/>
    <property type="molecule type" value="Genomic_DNA"/>
</dbReference>
<accession>A0A5B8V7X0</accession>
<sequence length="151" mass="17366">MEHHLPNPPAYLNKVHTLNQAIFYCYNASSQRVPVGMIYDFTFKDDKTLSFSTNYFPVTEMNWNSFAAELHFYKKNVPGSFVLHGIAFIDNNLSGAVSFYINKAVYADEPAPVLEKSLFSALFKPYLTFYRKSSELLLHPFKRKTTTGVFQ</sequence>
<evidence type="ECO:0000313" key="2">
    <source>
        <dbReference type="Proteomes" id="UP000321533"/>
    </source>
</evidence>
<gene>
    <name evidence="1" type="ORF">FRZ67_09905</name>
</gene>
<evidence type="ECO:0000313" key="1">
    <source>
        <dbReference type="EMBL" id="QEC67587.1"/>
    </source>
</evidence>
<dbReference type="Proteomes" id="UP000321533">
    <property type="component" value="Chromosome"/>
</dbReference>
<dbReference type="OrthoDB" id="672696at2"/>
<proteinExistence type="predicted"/>
<protein>
    <submittedName>
        <fullName evidence="1">Uncharacterized protein</fullName>
    </submittedName>
</protein>
<reference evidence="1 2" key="1">
    <citation type="journal article" date="2016" name="Int. J. Syst. Evol. Microbiol.">
        <title>Panacibacter ginsenosidivorans gen. nov., sp. nov., with ginsenoside converting activity isolated from soil of a ginseng field.</title>
        <authorList>
            <person name="Siddiqi M.Z."/>
            <person name="Muhammad Shafi S."/>
            <person name="Choi K.D."/>
            <person name="Im W.T."/>
        </authorList>
    </citation>
    <scope>NUCLEOTIDE SEQUENCE [LARGE SCALE GENOMIC DNA]</scope>
    <source>
        <strain evidence="1 2">Gsoil1550</strain>
    </source>
</reference>
<organism evidence="1 2">
    <name type="scientific">Panacibacter ginsenosidivorans</name>
    <dbReference type="NCBI Taxonomy" id="1813871"/>
    <lineage>
        <taxon>Bacteria</taxon>
        <taxon>Pseudomonadati</taxon>
        <taxon>Bacteroidota</taxon>
        <taxon>Chitinophagia</taxon>
        <taxon>Chitinophagales</taxon>
        <taxon>Chitinophagaceae</taxon>
        <taxon>Panacibacter</taxon>
    </lineage>
</organism>
<name>A0A5B8V7X0_9BACT</name>
<dbReference type="RefSeq" id="WP_147189394.1">
    <property type="nucleotide sequence ID" value="NZ_CP042435.1"/>
</dbReference>
<dbReference type="KEGG" id="pgin:FRZ67_09905"/>
<dbReference type="AlphaFoldDB" id="A0A5B8V7X0"/>
<keyword evidence="2" id="KW-1185">Reference proteome</keyword>